<dbReference type="EMBL" id="CALNXJ010000020">
    <property type="protein sequence ID" value="CAH3123757.1"/>
    <property type="molecule type" value="Genomic_DNA"/>
</dbReference>
<dbReference type="AlphaFoldDB" id="A0AAU9WS61"/>
<dbReference type="PANTHER" id="PTHR46806">
    <property type="entry name" value="F5/8 TYPE C DOMAIN-CONTAINING PROTEIN"/>
    <property type="match status" value="1"/>
</dbReference>
<dbReference type="GO" id="GO:0012505">
    <property type="term" value="C:endomembrane system"/>
    <property type="evidence" value="ECO:0007669"/>
    <property type="project" value="UniProtKB-SubCell"/>
</dbReference>
<keyword evidence="14" id="KW-0325">Glycoprotein</keyword>
<dbReference type="InterPro" id="IPR050633">
    <property type="entry name" value="Neuropilin_MCO_CoagFactor"/>
</dbReference>
<dbReference type="SMART" id="SM00231">
    <property type="entry name" value="FA58C"/>
    <property type="match status" value="1"/>
</dbReference>
<evidence type="ECO:0000256" key="9">
    <source>
        <dbReference type="ARBA" id="ARBA00022840"/>
    </source>
</evidence>
<feature type="domain" description="F5/8 type C" evidence="17">
    <location>
        <begin position="65"/>
        <end position="228"/>
    </location>
</feature>
<reference evidence="18 19" key="1">
    <citation type="submission" date="2022-05" db="EMBL/GenBank/DDBJ databases">
        <authorList>
            <consortium name="Genoscope - CEA"/>
            <person name="William W."/>
        </authorList>
    </citation>
    <scope>NUCLEOTIDE SEQUENCE [LARGE SCALE GENOMIC DNA]</scope>
</reference>
<dbReference type="Proteomes" id="UP001159428">
    <property type="component" value="Unassembled WGS sequence"/>
</dbReference>
<feature type="compositionally biased region" description="Basic and acidic residues" evidence="15">
    <location>
        <begin position="588"/>
        <end position="606"/>
    </location>
</feature>
<evidence type="ECO:0000313" key="19">
    <source>
        <dbReference type="Proteomes" id="UP001159428"/>
    </source>
</evidence>
<keyword evidence="19" id="KW-1185">Reference proteome</keyword>
<keyword evidence="6 16" id="KW-0812">Transmembrane</keyword>
<protein>
    <recommendedName>
        <fullName evidence="17">F5/8 type C domain-containing protein</fullName>
    </recommendedName>
</protein>
<evidence type="ECO:0000256" key="3">
    <source>
        <dbReference type="ARBA" id="ARBA00004613"/>
    </source>
</evidence>
<evidence type="ECO:0000256" key="2">
    <source>
        <dbReference type="ARBA" id="ARBA00004251"/>
    </source>
</evidence>
<dbReference type="SUPFAM" id="SSF49785">
    <property type="entry name" value="Galactose-binding domain-like"/>
    <property type="match status" value="1"/>
</dbReference>
<keyword evidence="4" id="KW-1003">Cell membrane</keyword>
<dbReference type="PANTHER" id="PTHR46806:SF5">
    <property type="entry name" value="F5_8 TYPE C DOMAIN-CONTAINING PROTEIN"/>
    <property type="match status" value="1"/>
</dbReference>
<organism evidence="18 19">
    <name type="scientific">Pocillopora meandrina</name>
    <dbReference type="NCBI Taxonomy" id="46732"/>
    <lineage>
        <taxon>Eukaryota</taxon>
        <taxon>Metazoa</taxon>
        <taxon>Cnidaria</taxon>
        <taxon>Anthozoa</taxon>
        <taxon>Hexacorallia</taxon>
        <taxon>Scleractinia</taxon>
        <taxon>Astrocoeniina</taxon>
        <taxon>Pocilloporidae</taxon>
        <taxon>Pocillopora</taxon>
    </lineage>
</organism>
<evidence type="ECO:0000256" key="5">
    <source>
        <dbReference type="ARBA" id="ARBA00022525"/>
    </source>
</evidence>
<dbReference type="GO" id="GO:0005524">
    <property type="term" value="F:ATP binding"/>
    <property type="evidence" value="ECO:0007669"/>
    <property type="project" value="UniProtKB-KW"/>
</dbReference>
<evidence type="ECO:0000313" key="18">
    <source>
        <dbReference type="EMBL" id="CAH3123757.1"/>
    </source>
</evidence>
<evidence type="ECO:0000256" key="14">
    <source>
        <dbReference type="ARBA" id="ARBA00023180"/>
    </source>
</evidence>
<keyword evidence="13" id="KW-1015">Disulfide bond</keyword>
<keyword evidence="9" id="KW-0067">ATP-binding</keyword>
<evidence type="ECO:0000256" key="1">
    <source>
        <dbReference type="ARBA" id="ARBA00004184"/>
    </source>
</evidence>
<keyword evidence="7" id="KW-0732">Signal</keyword>
<dbReference type="GO" id="GO:0005576">
    <property type="term" value="C:extracellular region"/>
    <property type="evidence" value="ECO:0007669"/>
    <property type="project" value="UniProtKB-SubCell"/>
</dbReference>
<proteinExistence type="predicted"/>
<keyword evidence="11 16" id="KW-1133">Transmembrane helix</keyword>
<evidence type="ECO:0000256" key="16">
    <source>
        <dbReference type="SAM" id="Phobius"/>
    </source>
</evidence>
<feature type="region of interest" description="Disordered" evidence="15">
    <location>
        <begin position="586"/>
        <end position="606"/>
    </location>
</feature>
<evidence type="ECO:0000256" key="8">
    <source>
        <dbReference type="ARBA" id="ARBA00022741"/>
    </source>
</evidence>
<evidence type="ECO:0000256" key="4">
    <source>
        <dbReference type="ARBA" id="ARBA00022475"/>
    </source>
</evidence>
<accession>A0AAU9WS61</accession>
<comment type="subcellular location">
    <subcellularLocation>
        <location evidence="2">Cell membrane</location>
        <topology evidence="2">Single-pass type I membrane protein</topology>
    </subcellularLocation>
    <subcellularLocation>
        <location evidence="1">Endomembrane system</location>
        <topology evidence="1">Peripheral membrane protein</topology>
    </subcellularLocation>
    <subcellularLocation>
        <location evidence="3">Secreted</location>
    </subcellularLocation>
</comment>
<dbReference type="InterPro" id="IPR008979">
    <property type="entry name" value="Galactose-bd-like_sf"/>
</dbReference>
<feature type="transmembrane region" description="Helical" evidence="16">
    <location>
        <begin position="468"/>
        <end position="492"/>
    </location>
</feature>
<evidence type="ECO:0000256" key="12">
    <source>
        <dbReference type="ARBA" id="ARBA00023136"/>
    </source>
</evidence>
<evidence type="ECO:0000256" key="6">
    <source>
        <dbReference type="ARBA" id="ARBA00022692"/>
    </source>
</evidence>
<keyword evidence="12 16" id="KW-0472">Membrane</keyword>
<keyword evidence="10" id="KW-0130">Cell adhesion</keyword>
<dbReference type="GO" id="GO:0038023">
    <property type="term" value="F:signaling receptor activity"/>
    <property type="evidence" value="ECO:0007669"/>
    <property type="project" value="TreeGrafter"/>
</dbReference>
<dbReference type="InterPro" id="IPR000421">
    <property type="entry name" value="FA58C"/>
</dbReference>
<sequence length="622" mass="70708">MTYNLGDCLAACRVTTLCYLLKQEKVISGKQNIFKIFLLSFRSKNISLKMKETMIKLISLLVVFSRVSSAEICDSPLSILIPDSQWSASSTINHTLFGAYHGRMNNSPETVGWCSSTAKEEKAFIEVDLGRNMLVSALSTVGVLVKNDSTGNSTFMYVSQYFLAYKRDGDLKWRRYHRNDVSVTLIKINDSRVHKHHLLTPRIARRVRLVLDQGIGDRWCLKMEIHGCSWTKHDGLVSYRISQGNIRQNLPGWNSLRDNGYDGTRLAFGKKIGVLYRGLGQLTDGVIGRNADWNDTGNPIWIDWIGWQDSKTSDPTVTFEFSSLRKFSSIRFHVLNLPSHHEKMLFSKVVLSFSRDGEYFAWKTIYEPSMAKRSTLRNKAVWIEVNLDGNIGKHVTCEFVYYGWWVLISEVEFKSEVSIDHIPETEQNIVPVITTTANTVDNGINTTDKTVVEESSFGEPSDDSRDTVLIGCLAAAGVIGVLLLCVLAVLMWRRRSRRTRAAEQDLNSRAIRIINPGKKNSLNRRNDPGAQEIRFERLKMLGKGMDEDEDDEVEEMDLMMDKCNLNNARLLMGKFSIKNIFHLSGDQDTSRNLRPQSREISLEEEKAEVLAEMRKVSESSDE</sequence>
<dbReference type="GO" id="GO:0007155">
    <property type="term" value="P:cell adhesion"/>
    <property type="evidence" value="ECO:0007669"/>
    <property type="project" value="UniProtKB-KW"/>
</dbReference>
<dbReference type="GO" id="GO:0005886">
    <property type="term" value="C:plasma membrane"/>
    <property type="evidence" value="ECO:0007669"/>
    <property type="project" value="UniProtKB-SubCell"/>
</dbReference>
<evidence type="ECO:0000256" key="10">
    <source>
        <dbReference type="ARBA" id="ARBA00022889"/>
    </source>
</evidence>
<gene>
    <name evidence="18" type="ORF">PMEA_00011509</name>
</gene>
<dbReference type="Gene3D" id="2.60.120.260">
    <property type="entry name" value="Galactose-binding domain-like"/>
    <property type="match status" value="1"/>
</dbReference>
<evidence type="ECO:0000256" key="13">
    <source>
        <dbReference type="ARBA" id="ARBA00023157"/>
    </source>
</evidence>
<keyword evidence="8" id="KW-0547">Nucleotide-binding</keyword>
<evidence type="ECO:0000256" key="11">
    <source>
        <dbReference type="ARBA" id="ARBA00022989"/>
    </source>
</evidence>
<comment type="caution">
    <text evidence="18">The sequence shown here is derived from an EMBL/GenBank/DDBJ whole genome shotgun (WGS) entry which is preliminary data.</text>
</comment>
<dbReference type="InterPro" id="IPR048525">
    <property type="entry name" value="DDR1-2_DS-like"/>
</dbReference>
<dbReference type="Gene3D" id="2.60.120.1190">
    <property type="match status" value="1"/>
</dbReference>
<dbReference type="PROSITE" id="PS50022">
    <property type="entry name" value="FA58C_3"/>
    <property type="match status" value="1"/>
</dbReference>
<evidence type="ECO:0000256" key="7">
    <source>
        <dbReference type="ARBA" id="ARBA00022729"/>
    </source>
</evidence>
<name>A0AAU9WS61_9CNID</name>
<keyword evidence="5" id="KW-0964">Secreted</keyword>
<dbReference type="Pfam" id="PF00754">
    <property type="entry name" value="F5_F8_type_C"/>
    <property type="match status" value="1"/>
</dbReference>
<evidence type="ECO:0000259" key="17">
    <source>
        <dbReference type="PROSITE" id="PS50022"/>
    </source>
</evidence>
<dbReference type="Pfam" id="PF21114">
    <property type="entry name" value="DDR1-2_DS-like"/>
    <property type="match status" value="1"/>
</dbReference>
<evidence type="ECO:0000256" key="15">
    <source>
        <dbReference type="SAM" id="MobiDB-lite"/>
    </source>
</evidence>